<dbReference type="GO" id="GO:0035091">
    <property type="term" value="F:phosphatidylinositol binding"/>
    <property type="evidence" value="ECO:0007669"/>
    <property type="project" value="InterPro"/>
</dbReference>
<evidence type="ECO:0000256" key="2">
    <source>
        <dbReference type="ARBA" id="ARBA00009666"/>
    </source>
</evidence>
<accession>A0AAE1Z5N3</accession>
<dbReference type="AlphaFoldDB" id="A0AAE1Z5N3"/>
<comment type="subcellular location">
    <subcellularLocation>
        <location evidence="1">Endosome</location>
    </subcellularLocation>
</comment>
<dbReference type="InterPro" id="IPR050670">
    <property type="entry name" value="STAM"/>
</dbReference>
<dbReference type="GO" id="GO:0033565">
    <property type="term" value="C:ESCRT-0 complex"/>
    <property type="evidence" value="ECO:0007669"/>
    <property type="project" value="TreeGrafter"/>
</dbReference>
<dbReference type="EMBL" id="JALJAT010000008">
    <property type="protein sequence ID" value="KAK4467838.1"/>
    <property type="molecule type" value="Genomic_DNA"/>
</dbReference>
<dbReference type="GO" id="GO:0043130">
    <property type="term" value="F:ubiquitin binding"/>
    <property type="evidence" value="ECO:0007669"/>
    <property type="project" value="InterPro"/>
</dbReference>
<reference evidence="11" key="1">
    <citation type="submission" date="2022-04" db="EMBL/GenBank/DDBJ databases">
        <authorList>
            <person name="Xu L."/>
            <person name="Lv Z."/>
        </authorList>
    </citation>
    <scope>NUCLEOTIDE SEQUENCE</scope>
    <source>
        <strain evidence="11">LV_2022a</strain>
    </source>
</reference>
<keyword evidence="4" id="KW-0813">Transport</keyword>
<evidence type="ECO:0000313" key="11">
    <source>
        <dbReference type="EMBL" id="KAK4467838.1"/>
    </source>
</evidence>
<dbReference type="InterPro" id="IPR001452">
    <property type="entry name" value="SH3_domain"/>
</dbReference>
<evidence type="ECO:0000256" key="5">
    <source>
        <dbReference type="ARBA" id="ARBA00022753"/>
    </source>
</evidence>
<dbReference type="Proteomes" id="UP001292079">
    <property type="component" value="Unassembled WGS sequence"/>
</dbReference>
<dbReference type="Gene3D" id="1.20.5.1940">
    <property type="match status" value="1"/>
</dbReference>
<dbReference type="SMART" id="SM00326">
    <property type="entry name" value="SH3"/>
    <property type="match status" value="1"/>
</dbReference>
<dbReference type="CDD" id="cd11820">
    <property type="entry name" value="SH3_STAM"/>
    <property type="match status" value="1"/>
</dbReference>
<dbReference type="InterPro" id="IPR008942">
    <property type="entry name" value="ENTH_VHS"/>
</dbReference>
<dbReference type="CDD" id="cd21388">
    <property type="entry name" value="GAT_STAM"/>
    <property type="match status" value="1"/>
</dbReference>
<evidence type="ECO:0000256" key="1">
    <source>
        <dbReference type="ARBA" id="ARBA00004177"/>
    </source>
</evidence>
<dbReference type="Pfam" id="PF02809">
    <property type="entry name" value="UIM"/>
    <property type="match status" value="1"/>
</dbReference>
<proteinExistence type="inferred from homology"/>
<dbReference type="PROSITE" id="PS50179">
    <property type="entry name" value="VHS"/>
    <property type="match status" value="1"/>
</dbReference>
<dbReference type="GO" id="GO:0043328">
    <property type="term" value="P:protein transport to vacuole involved in ubiquitin-dependent protein catabolic process via the multivesicular body sorting pathway"/>
    <property type="evidence" value="ECO:0007669"/>
    <property type="project" value="TreeGrafter"/>
</dbReference>
<feature type="region of interest" description="Disordered" evidence="8">
    <location>
        <begin position="205"/>
        <end position="225"/>
    </location>
</feature>
<comment type="caution">
    <text evidence="11">The sequence shown here is derived from an EMBL/GenBank/DDBJ whole genome shotgun (WGS) entry which is preliminary data.</text>
</comment>
<dbReference type="PRINTS" id="PR00452">
    <property type="entry name" value="SH3DOMAIN"/>
</dbReference>
<evidence type="ECO:0000256" key="7">
    <source>
        <dbReference type="PROSITE-ProRule" id="PRU00192"/>
    </source>
</evidence>
<gene>
    <name evidence="11" type="ORF">MN116_008760</name>
</gene>
<reference evidence="11" key="2">
    <citation type="journal article" date="2023" name="Infect Dis Poverty">
        <title>Chromosome-scale genome of the human blood fluke Schistosoma mekongi and its implications for public health.</title>
        <authorList>
            <person name="Zhou M."/>
            <person name="Xu L."/>
            <person name="Xu D."/>
            <person name="Chen W."/>
            <person name="Khan J."/>
            <person name="Hu Y."/>
            <person name="Huang H."/>
            <person name="Wei H."/>
            <person name="Zhang Y."/>
            <person name="Chusongsang P."/>
            <person name="Tanasarnprasert K."/>
            <person name="Hu X."/>
            <person name="Limpanont Y."/>
            <person name="Lv Z."/>
        </authorList>
    </citation>
    <scope>NUCLEOTIDE SEQUENCE</scope>
    <source>
        <strain evidence="11">LV_2022a</strain>
    </source>
</reference>
<comment type="similarity">
    <text evidence="2">Belongs to the STAM family.</text>
</comment>
<keyword evidence="6" id="KW-0653">Protein transport</keyword>
<dbReference type="Pfam" id="PF00018">
    <property type="entry name" value="SH3_1"/>
    <property type="match status" value="1"/>
</dbReference>
<dbReference type="PANTHER" id="PTHR45929">
    <property type="entry name" value="JAK PATHWAY SIGNAL TRANSDUCTION ADAPTOR MOLECULE"/>
    <property type="match status" value="1"/>
</dbReference>
<evidence type="ECO:0000313" key="12">
    <source>
        <dbReference type="Proteomes" id="UP001292079"/>
    </source>
</evidence>
<evidence type="ECO:0000256" key="8">
    <source>
        <dbReference type="SAM" id="MobiDB-lite"/>
    </source>
</evidence>
<evidence type="ECO:0008006" key="13">
    <source>
        <dbReference type="Google" id="ProtNLM"/>
    </source>
</evidence>
<keyword evidence="12" id="KW-1185">Reference proteome</keyword>
<feature type="domain" description="VHS" evidence="10">
    <location>
        <begin position="38"/>
        <end position="163"/>
    </location>
</feature>
<dbReference type="Pfam" id="PF00790">
    <property type="entry name" value="VHS"/>
    <property type="match status" value="1"/>
</dbReference>
<name>A0AAE1Z5N3_SCHME</name>
<dbReference type="SUPFAM" id="SSF50044">
    <property type="entry name" value="SH3-domain"/>
    <property type="match status" value="1"/>
</dbReference>
<keyword evidence="5" id="KW-0967">Endosome</keyword>
<dbReference type="Gene3D" id="1.25.40.90">
    <property type="match status" value="1"/>
</dbReference>
<protein>
    <recommendedName>
        <fullName evidence="13">Signal transducing adapter molecule 1</fullName>
    </recommendedName>
</protein>
<evidence type="ECO:0000256" key="4">
    <source>
        <dbReference type="ARBA" id="ARBA00022448"/>
    </source>
</evidence>
<evidence type="ECO:0000259" key="10">
    <source>
        <dbReference type="PROSITE" id="PS50179"/>
    </source>
</evidence>
<dbReference type="InterPro" id="IPR003903">
    <property type="entry name" value="UIM_dom"/>
</dbReference>
<dbReference type="PANTHER" id="PTHR45929:SF3">
    <property type="entry name" value="JAK PATHWAY SIGNAL TRANSDUCTION ADAPTOR MOLECULE"/>
    <property type="match status" value="1"/>
</dbReference>
<feature type="domain" description="SH3" evidence="9">
    <location>
        <begin position="258"/>
        <end position="317"/>
    </location>
</feature>
<evidence type="ECO:0000256" key="3">
    <source>
        <dbReference type="ARBA" id="ARBA00022443"/>
    </source>
</evidence>
<evidence type="ECO:0000256" key="6">
    <source>
        <dbReference type="ARBA" id="ARBA00022927"/>
    </source>
</evidence>
<dbReference type="SUPFAM" id="SSF48464">
    <property type="entry name" value="ENTH/VHS domain"/>
    <property type="match status" value="1"/>
</dbReference>
<dbReference type="SMART" id="SM00288">
    <property type="entry name" value="VHS"/>
    <property type="match status" value="1"/>
</dbReference>
<dbReference type="CDD" id="cd03568">
    <property type="entry name" value="VHS_STAM"/>
    <property type="match status" value="1"/>
</dbReference>
<keyword evidence="3 7" id="KW-0728">SH3 domain</keyword>
<dbReference type="PROSITE" id="PS50002">
    <property type="entry name" value="SH3"/>
    <property type="match status" value="1"/>
</dbReference>
<dbReference type="PROSITE" id="PS50330">
    <property type="entry name" value="UIM"/>
    <property type="match status" value="1"/>
</dbReference>
<dbReference type="InterPro" id="IPR002014">
    <property type="entry name" value="VHS_dom"/>
</dbReference>
<dbReference type="InterPro" id="IPR036028">
    <property type="entry name" value="SH3-like_dom_sf"/>
</dbReference>
<feature type="region of interest" description="Disordered" evidence="8">
    <location>
        <begin position="323"/>
        <end position="343"/>
    </location>
</feature>
<dbReference type="Gene3D" id="2.30.30.40">
    <property type="entry name" value="SH3 Domains"/>
    <property type="match status" value="1"/>
</dbReference>
<evidence type="ECO:0000259" key="9">
    <source>
        <dbReference type="PROSITE" id="PS50002"/>
    </source>
</evidence>
<organism evidence="11 12">
    <name type="scientific">Schistosoma mekongi</name>
    <name type="common">Parasitic worm</name>
    <dbReference type="NCBI Taxonomy" id="38744"/>
    <lineage>
        <taxon>Eukaryota</taxon>
        <taxon>Metazoa</taxon>
        <taxon>Spiralia</taxon>
        <taxon>Lophotrochozoa</taxon>
        <taxon>Platyhelminthes</taxon>
        <taxon>Trematoda</taxon>
        <taxon>Digenea</taxon>
        <taxon>Strigeidida</taxon>
        <taxon>Schistosomatoidea</taxon>
        <taxon>Schistosomatidae</taxon>
        <taxon>Schistosoma</taxon>
    </lineage>
</organism>
<sequence length="603" mass="67675">MSSAILYNGHRRWDDFRVAEAFSRGIRYKEMEALIEKCTSEKNTQDNWNLILEICEKYANQEPKACVKAICKRIFHKNPNVSIRAITLLDACSKNCGKSFNRELASKDFSQSIKKNFPNLQRIPSLRLIEIFEKWADEFKNDSELALAVGFYSWVRNEYADLVKQVMDEKLVAKHGHSRQQVAQLQAKEDEDLAQAIALSLKDTSGNSLSSSHPNTQSVSNSNGKSNLYPACSQLPLNSLSTYPTSSPNTAKTTNLRNSKGQVRALYDFEAAEDNELSFRAGELILLLDDSDENWWLGSNSQGQGLFPAQFVKREVKTDVTENAKSNSAEVPQNSDIKSEQQSTTRIIPQLDEQKIDECLRLITTVDPTGEFRQDPPELSQLEAECNAMVPLVDPELKLVDKKLIMLTELNQRLLDAFQLYHDIMSRQNPTNTYFTGTSNTSPNNSINPAMSYLPPNTSNVYPYTQPLSMPHNYMTKSSSTLPVNGYTVRTDLNSAVMLPPTDSYPMSAGIYANPQAENFNNFNGGSMVGGQNPHIHASSQQPFPVQQFYVSNQIMSPDMVTQQMQPYPSGGNNYGVPAYSMNESQPIVYTNQQNNMLPTQQP</sequence>